<dbReference type="AlphaFoldDB" id="A0A4V1RVU6"/>
<comment type="caution">
    <text evidence="2">The sequence shown here is derived from an EMBL/GenBank/DDBJ whole genome shotgun (WGS) entry which is preliminary data.</text>
</comment>
<dbReference type="Proteomes" id="UP000290407">
    <property type="component" value="Unassembled WGS sequence"/>
</dbReference>
<dbReference type="Gene3D" id="6.10.140.1430">
    <property type="match status" value="1"/>
</dbReference>
<accession>A0A4V1RVU6</accession>
<feature type="transmembrane region" description="Helical" evidence="1">
    <location>
        <begin position="18"/>
        <end position="37"/>
    </location>
</feature>
<keyword evidence="1" id="KW-1133">Transmembrane helix</keyword>
<organism evidence="2 3">
    <name type="scientific">Spirosoma sordidisoli</name>
    <dbReference type="NCBI Taxonomy" id="2502893"/>
    <lineage>
        <taxon>Bacteria</taxon>
        <taxon>Pseudomonadati</taxon>
        <taxon>Bacteroidota</taxon>
        <taxon>Cytophagia</taxon>
        <taxon>Cytophagales</taxon>
        <taxon>Cytophagaceae</taxon>
        <taxon>Spirosoma</taxon>
    </lineage>
</organism>
<dbReference type="PANTHER" id="PTHR35792:SF2">
    <property type="entry name" value="GENERAL STRESS PROTEIN"/>
    <property type="match status" value="1"/>
</dbReference>
<dbReference type="PANTHER" id="PTHR35792">
    <property type="entry name" value="GENERAL STRESS PROTEIN"/>
    <property type="match status" value="1"/>
</dbReference>
<sequence length="113" mass="12725">MLFERRKHPQDYLTDQTFLTGVLTGLVTGLTIGFLFAPRSGKKLRKQIANSLSDQSWDAQRQWNRTKEQARETVDTIKANVGYVADKAKNKAEHLADDVRSGVDHLKDAARIG</sequence>
<gene>
    <name evidence="2" type="ORF">EQG79_21315</name>
</gene>
<keyword evidence="1" id="KW-0812">Transmembrane</keyword>
<reference evidence="2 3" key="1">
    <citation type="submission" date="2019-01" db="EMBL/GenBank/DDBJ databases">
        <title>Spirosoma flava sp. nov., a propanil-degrading bacterium isolated from herbicide-contaminated soil.</title>
        <authorList>
            <person name="Zhang L."/>
            <person name="Jiang J.-D."/>
        </authorList>
    </citation>
    <scope>NUCLEOTIDE SEQUENCE [LARGE SCALE GENOMIC DNA]</scope>
    <source>
        <strain evidence="2 3">TY50</strain>
    </source>
</reference>
<dbReference type="EMBL" id="SBLB01000006">
    <property type="protein sequence ID" value="RYC67998.1"/>
    <property type="molecule type" value="Genomic_DNA"/>
</dbReference>
<protein>
    <submittedName>
        <fullName evidence="2">YtxH domain-containing protein</fullName>
    </submittedName>
</protein>
<keyword evidence="3" id="KW-1185">Reference proteome</keyword>
<evidence type="ECO:0000256" key="1">
    <source>
        <dbReference type="SAM" id="Phobius"/>
    </source>
</evidence>
<keyword evidence="1" id="KW-0472">Membrane</keyword>
<name>A0A4V1RVU6_9BACT</name>
<dbReference type="Pfam" id="PF12732">
    <property type="entry name" value="YtxH"/>
    <property type="match status" value="1"/>
</dbReference>
<dbReference type="InterPro" id="IPR024623">
    <property type="entry name" value="YtxH"/>
</dbReference>
<dbReference type="InterPro" id="IPR052928">
    <property type="entry name" value="Desiccation-related_membrane"/>
</dbReference>
<evidence type="ECO:0000313" key="2">
    <source>
        <dbReference type="EMBL" id="RYC67998.1"/>
    </source>
</evidence>
<dbReference type="RefSeq" id="WP_129603822.1">
    <property type="nucleotide sequence ID" value="NZ_SBLB01000006.1"/>
</dbReference>
<proteinExistence type="predicted"/>
<evidence type="ECO:0000313" key="3">
    <source>
        <dbReference type="Proteomes" id="UP000290407"/>
    </source>
</evidence>